<dbReference type="PANTHER" id="PTHR10285">
    <property type="entry name" value="URIDINE KINASE"/>
    <property type="match status" value="1"/>
</dbReference>
<gene>
    <name evidence="1" type="ORF">MMEN_LOCUS923</name>
</gene>
<comment type="caution">
    <text evidence="1">The sequence shown here is derived from an EMBL/GenBank/DDBJ whole genome shotgun (WGS) entry which is preliminary data.</text>
</comment>
<evidence type="ECO:0000313" key="2">
    <source>
        <dbReference type="Proteomes" id="UP000677803"/>
    </source>
</evidence>
<dbReference type="CDD" id="cd02024">
    <property type="entry name" value="NRK1"/>
    <property type="match status" value="1"/>
</dbReference>
<reference evidence="1" key="1">
    <citation type="submission" date="2021-05" db="EMBL/GenBank/DDBJ databases">
        <authorList>
            <person name="Tigano A."/>
        </authorList>
    </citation>
    <scope>NUCLEOTIDE SEQUENCE</scope>
</reference>
<dbReference type="OrthoDB" id="10041966at2759"/>
<sequence>MKYIIGIGGVTNGGKTTLTNRLIKTLPNCCVVHQDDFFKKPDHIQFGEDGFRQWDVITALDMEAMTNTVKGWMENPVKFARSHGVPLAPVPDVADPDNHIHILIRAVLVLRHHVLMLPVFHWLLCLEPESSPPCSPVRIDKGFSRKRLSVERRALYGFVDRLWLLPCRPMLDVFDKCYYITVPYEECKRRRSTRQYTVPDPPGLFDGHVWPMYLKHRKEMEDSGLNYEYLDGLKSKEEIYNQVYEDIQNNLLNRL</sequence>
<name>A0A8S4ABI0_9TELE</name>
<dbReference type="EMBL" id="CAJRST010000002">
    <property type="protein sequence ID" value="CAG5861012.1"/>
    <property type="molecule type" value="Genomic_DNA"/>
</dbReference>
<evidence type="ECO:0000313" key="1">
    <source>
        <dbReference type="EMBL" id="CAG5861012.1"/>
    </source>
</evidence>
<accession>A0A8S4ABI0</accession>
<protein>
    <submittedName>
        <fullName evidence="1">(Atlantic silverside) hypothetical protein</fullName>
    </submittedName>
</protein>
<dbReference type="Proteomes" id="UP000677803">
    <property type="component" value="Unassembled WGS sequence"/>
</dbReference>
<dbReference type="AlphaFoldDB" id="A0A8S4ABI0"/>
<dbReference type="SUPFAM" id="SSF52540">
    <property type="entry name" value="P-loop containing nucleoside triphosphate hydrolases"/>
    <property type="match status" value="1"/>
</dbReference>
<keyword evidence="2" id="KW-1185">Reference proteome</keyword>
<dbReference type="InterPro" id="IPR027417">
    <property type="entry name" value="P-loop_NTPase"/>
</dbReference>
<dbReference type="Gene3D" id="3.40.50.300">
    <property type="entry name" value="P-loop containing nucleotide triphosphate hydrolases"/>
    <property type="match status" value="1"/>
</dbReference>
<proteinExistence type="predicted"/>
<organism evidence="1 2">
    <name type="scientific">Menidia menidia</name>
    <name type="common">Atlantic silverside</name>
    <dbReference type="NCBI Taxonomy" id="238744"/>
    <lineage>
        <taxon>Eukaryota</taxon>
        <taxon>Metazoa</taxon>
        <taxon>Chordata</taxon>
        <taxon>Craniata</taxon>
        <taxon>Vertebrata</taxon>
        <taxon>Euteleostomi</taxon>
        <taxon>Actinopterygii</taxon>
        <taxon>Neopterygii</taxon>
        <taxon>Teleostei</taxon>
        <taxon>Neoteleostei</taxon>
        <taxon>Acanthomorphata</taxon>
        <taxon>Ovalentaria</taxon>
        <taxon>Atherinomorphae</taxon>
        <taxon>Atheriniformes</taxon>
        <taxon>Atherinopsidae</taxon>
        <taxon>Menidiinae</taxon>
        <taxon>Menidia</taxon>
    </lineage>
</organism>